<dbReference type="InterPro" id="IPR052412">
    <property type="entry name" value="CC-Dev_Transcription_Reg"/>
</dbReference>
<keyword evidence="2" id="KW-0805">Transcription regulation</keyword>
<accession>A0ABD6E4C9</accession>
<feature type="compositionally biased region" description="Polar residues" evidence="7">
    <location>
        <begin position="637"/>
        <end position="651"/>
    </location>
</feature>
<proteinExistence type="predicted"/>
<feature type="DNA-binding region" description="HMG box" evidence="6">
    <location>
        <begin position="492"/>
        <end position="560"/>
    </location>
</feature>
<feature type="region of interest" description="Disordered" evidence="7">
    <location>
        <begin position="1041"/>
        <end position="1067"/>
    </location>
</feature>
<feature type="region of interest" description="Disordered" evidence="7">
    <location>
        <begin position="281"/>
        <end position="326"/>
    </location>
</feature>
<dbReference type="SMART" id="SM00398">
    <property type="entry name" value="HMG"/>
    <property type="match status" value="1"/>
</dbReference>
<feature type="compositionally biased region" description="Polar residues" evidence="7">
    <location>
        <begin position="659"/>
        <end position="682"/>
    </location>
</feature>
<organism evidence="9 10">
    <name type="scientific">Gnathostoma spinigerum</name>
    <dbReference type="NCBI Taxonomy" id="75299"/>
    <lineage>
        <taxon>Eukaryota</taxon>
        <taxon>Metazoa</taxon>
        <taxon>Ecdysozoa</taxon>
        <taxon>Nematoda</taxon>
        <taxon>Chromadorea</taxon>
        <taxon>Rhabditida</taxon>
        <taxon>Spirurina</taxon>
        <taxon>Gnathostomatomorpha</taxon>
        <taxon>Gnathostomatoidea</taxon>
        <taxon>Gnathostomatidae</taxon>
        <taxon>Gnathostoma</taxon>
    </lineage>
</organism>
<feature type="compositionally biased region" description="Basic and acidic residues" evidence="7">
    <location>
        <begin position="190"/>
        <end position="207"/>
    </location>
</feature>
<feature type="compositionally biased region" description="Basic and acidic residues" evidence="7">
    <location>
        <begin position="123"/>
        <end position="143"/>
    </location>
</feature>
<keyword evidence="4" id="KW-0804">Transcription</keyword>
<feature type="compositionally biased region" description="Acidic residues" evidence="7">
    <location>
        <begin position="169"/>
        <end position="181"/>
    </location>
</feature>
<feature type="compositionally biased region" description="Polar residues" evidence="7">
    <location>
        <begin position="958"/>
        <end position="973"/>
    </location>
</feature>
<dbReference type="PROSITE" id="PS00018">
    <property type="entry name" value="EF_HAND_1"/>
    <property type="match status" value="1"/>
</dbReference>
<evidence type="ECO:0000256" key="7">
    <source>
        <dbReference type="SAM" id="MobiDB-lite"/>
    </source>
</evidence>
<feature type="compositionally biased region" description="Acidic residues" evidence="7">
    <location>
        <begin position="144"/>
        <end position="153"/>
    </location>
</feature>
<protein>
    <recommendedName>
        <fullName evidence="8">HMG box domain-containing protein</fullName>
    </recommendedName>
</protein>
<feature type="region of interest" description="Disordered" evidence="7">
    <location>
        <begin position="634"/>
        <end position="698"/>
    </location>
</feature>
<comment type="caution">
    <text evidence="9">The sequence shown here is derived from an EMBL/GenBank/DDBJ whole genome shotgun (WGS) entry which is preliminary data.</text>
</comment>
<dbReference type="InterPro" id="IPR009071">
    <property type="entry name" value="HMG_box_dom"/>
</dbReference>
<dbReference type="GO" id="GO:0005634">
    <property type="term" value="C:nucleus"/>
    <property type="evidence" value="ECO:0007669"/>
    <property type="project" value="UniProtKB-UniRule"/>
</dbReference>
<dbReference type="InterPro" id="IPR058607">
    <property type="entry name" value="HMG-box_Cic-like"/>
</dbReference>
<dbReference type="CDD" id="cd21990">
    <property type="entry name" value="HMG-box_CIC-like"/>
    <property type="match status" value="1"/>
</dbReference>
<feature type="domain" description="HMG box" evidence="8">
    <location>
        <begin position="492"/>
        <end position="560"/>
    </location>
</feature>
<dbReference type="FunFam" id="1.10.30.10:FF:000075">
    <property type="entry name" value="Capicua transcriptional repressor a"/>
    <property type="match status" value="1"/>
</dbReference>
<feature type="compositionally biased region" description="Polar residues" evidence="7">
    <location>
        <begin position="595"/>
        <end position="613"/>
    </location>
</feature>
<dbReference type="InterPro" id="IPR018247">
    <property type="entry name" value="EF_Hand_1_Ca_BS"/>
</dbReference>
<dbReference type="SUPFAM" id="SSF47095">
    <property type="entry name" value="HMG-box"/>
    <property type="match status" value="1"/>
</dbReference>
<dbReference type="PANTHER" id="PTHR13059">
    <property type="entry name" value="HMG-BOX TRANSCRIPTION FACTOR BBX"/>
    <property type="match status" value="1"/>
</dbReference>
<gene>
    <name evidence="9" type="ORF">AB6A40_000950</name>
</gene>
<sequence length="1067" mass="118036">MWVYRMWYYIQMEKPSLTQGFAFAQVKAGPAEQLIEQPVFQPHDLLPLVTIPEDKKKEPSSWTDECGYPLLIQTSPDNVESLSTVGLQSSILPQNSLTVTAGIEGSSTSKTSRDDSSIILQTTDEKKSKSDAVEGDGGDHDLDEKDADPEENDERILSETRVEFKQEILTDDEFYDEECNETEYTARQSSTRDRNAESENIDPEHTVVDVQVALEEKTKVSENSNEDNGGPDVSEDENDQAEGEMSRYVEWHYLLPVFKKGTFQLQQSSFLNGYGNVAQNLKGDENDPNQPQIGLNVGEDSSKVDKEMPIPRSAPQTKPTSDSNRNLKYSVAMDNLTPLSDRQNVIGRDTTYSVTELPRFNCETKISCQASDPSRKVYLSSCNSEQTLSATSISVSVEKWKGTTASQQRTTSDSVCDLASCDDVLPSVRLQCSGNDATTDSAAFGDYGDFDVDEDDTFEADLILDSQTPRLRKKRRMSCLNVGEKKSENEHIRRPMNAFMIFSKRHRPMVHDKYPNRDNRTVSKILGEWWYALGPGEKQQYHDLASQVKEAHFRAHPDWKWCSRERKKSANSFQKDSESQEDGTGMGTCSGTSTEQTSVSSPLSGVPFSASQAKENRKVDLSIPLKTSAAADAFFNRSPSQSPLDSASESNRQLRKVSIPSTTHEVNNVTNSNISTDFTSHPKTAEGDDTSTSTSTAEPCVNDVQQSDFCTLSPSNVQVLLESTKQGECLENKSVAKPESLKKFVLMPTPAQRGLAKGQRRRMGATFYDETSSVASLTLSEQTNEQTADSVSASEVEAVEDENFAGKVNGAFLGDGTGVNMSQCEIKSPVKKLFKRTDDSMDRVLNQVDFEKKFASLPSFAPDDPEKGTASLPSTPSELIKTILEKQKGAAVVSEVERSQPVTSVPAVARVTPKSAQRTSLSSNGYGLTFRDSGSSVFFGPNFNPATLNEQKFDDYDVSSSMYSPGTPQTPLDGSSDKPTSRKLLDQRRQLVMELLEEFGMFPSGQATSAFQHKHRQYFPSKQTLILKIREVRQKMMATMQSPLTPSTGSRSLSSFKNTTTEVRAAL</sequence>
<dbReference type="AlphaFoldDB" id="A0ABD6E4C9"/>
<keyword evidence="3 6" id="KW-0238">DNA-binding</keyword>
<name>A0ABD6E4C9_9BILA</name>
<dbReference type="Gene3D" id="1.10.30.10">
    <property type="entry name" value="High mobility group box domain"/>
    <property type="match status" value="1"/>
</dbReference>
<evidence type="ECO:0000313" key="10">
    <source>
        <dbReference type="Proteomes" id="UP001608902"/>
    </source>
</evidence>
<feature type="region of interest" description="Disordered" evidence="7">
    <location>
        <begin position="103"/>
        <end position="244"/>
    </location>
</feature>
<evidence type="ECO:0000259" key="8">
    <source>
        <dbReference type="PROSITE" id="PS50118"/>
    </source>
</evidence>
<keyword evidence="5 6" id="KW-0539">Nucleus</keyword>
<dbReference type="GO" id="GO:0003677">
    <property type="term" value="F:DNA binding"/>
    <property type="evidence" value="ECO:0007669"/>
    <property type="project" value="UniProtKB-UniRule"/>
</dbReference>
<feature type="region of interest" description="Disordered" evidence="7">
    <location>
        <begin position="570"/>
        <end position="616"/>
    </location>
</feature>
<dbReference type="Pfam" id="PF00505">
    <property type="entry name" value="HMG_box"/>
    <property type="match status" value="1"/>
</dbReference>
<feature type="compositionally biased region" description="Basic and acidic residues" evidence="7">
    <location>
        <begin position="300"/>
        <end position="309"/>
    </location>
</feature>
<dbReference type="Proteomes" id="UP001608902">
    <property type="component" value="Unassembled WGS sequence"/>
</dbReference>
<feature type="region of interest" description="Disordered" evidence="7">
    <location>
        <begin position="957"/>
        <end position="981"/>
    </location>
</feature>
<reference evidence="9 10" key="1">
    <citation type="submission" date="2024-08" db="EMBL/GenBank/DDBJ databases">
        <title>Gnathostoma spinigerum genome.</title>
        <authorList>
            <person name="Gonzalez-Bertolin B."/>
            <person name="Monzon S."/>
            <person name="Zaballos A."/>
            <person name="Jimenez P."/>
            <person name="Dekumyoy P."/>
            <person name="Varona S."/>
            <person name="Cuesta I."/>
            <person name="Sumanam S."/>
            <person name="Adisakwattana P."/>
            <person name="Gasser R.B."/>
            <person name="Hernandez-Gonzalez A."/>
            <person name="Young N.D."/>
            <person name="Perteguer M.J."/>
        </authorList>
    </citation>
    <scope>NUCLEOTIDE SEQUENCE [LARGE SCALE GENOMIC DNA]</scope>
    <source>
        <strain evidence="9">AL3</strain>
        <tissue evidence="9">Liver</tissue>
    </source>
</reference>
<feature type="compositionally biased region" description="Basic and acidic residues" evidence="7">
    <location>
        <begin position="154"/>
        <end position="168"/>
    </location>
</feature>
<evidence type="ECO:0000256" key="3">
    <source>
        <dbReference type="ARBA" id="ARBA00023125"/>
    </source>
</evidence>
<evidence type="ECO:0000256" key="2">
    <source>
        <dbReference type="ARBA" id="ARBA00023015"/>
    </source>
</evidence>
<dbReference type="EMBL" id="JBGFUD010000309">
    <property type="protein sequence ID" value="MFH4974241.1"/>
    <property type="molecule type" value="Genomic_DNA"/>
</dbReference>
<keyword evidence="10" id="KW-1185">Reference proteome</keyword>
<dbReference type="PANTHER" id="PTHR13059:SF13">
    <property type="entry name" value="PROTEIN CAPICUA HOMOLOG"/>
    <property type="match status" value="1"/>
</dbReference>
<feature type="compositionally biased region" description="Polar residues" evidence="7">
    <location>
        <begin position="314"/>
        <end position="326"/>
    </location>
</feature>
<dbReference type="Pfam" id="PF25981">
    <property type="entry name" value="HTH_Cic_C"/>
    <property type="match status" value="1"/>
</dbReference>
<feature type="compositionally biased region" description="Acidic residues" evidence="7">
    <location>
        <begin position="233"/>
        <end position="242"/>
    </location>
</feature>
<dbReference type="InterPro" id="IPR036910">
    <property type="entry name" value="HMG_box_dom_sf"/>
</dbReference>
<evidence type="ECO:0000256" key="6">
    <source>
        <dbReference type="PROSITE-ProRule" id="PRU00267"/>
    </source>
</evidence>
<evidence type="ECO:0000313" key="9">
    <source>
        <dbReference type="EMBL" id="MFH4974241.1"/>
    </source>
</evidence>
<evidence type="ECO:0000256" key="5">
    <source>
        <dbReference type="ARBA" id="ARBA00023242"/>
    </source>
</evidence>
<evidence type="ECO:0000256" key="4">
    <source>
        <dbReference type="ARBA" id="ARBA00023163"/>
    </source>
</evidence>
<evidence type="ECO:0000256" key="1">
    <source>
        <dbReference type="ARBA" id="ARBA00022553"/>
    </source>
</evidence>
<dbReference type="PROSITE" id="PS50118">
    <property type="entry name" value="HMG_BOX_2"/>
    <property type="match status" value="1"/>
</dbReference>
<keyword evidence="1" id="KW-0597">Phosphoprotein</keyword>
<dbReference type="InterPro" id="IPR058606">
    <property type="entry name" value="HTH_Cic_C"/>
</dbReference>